<organism evidence="13 14">
    <name type="scientific">Longibacter salinarum</name>
    <dbReference type="NCBI Taxonomy" id="1850348"/>
    <lineage>
        <taxon>Bacteria</taxon>
        <taxon>Pseudomonadati</taxon>
        <taxon>Rhodothermota</taxon>
        <taxon>Rhodothermia</taxon>
        <taxon>Rhodothermales</taxon>
        <taxon>Salisaetaceae</taxon>
        <taxon>Longibacter</taxon>
    </lineage>
</organism>
<dbReference type="GO" id="GO:0001216">
    <property type="term" value="F:DNA-binding transcription activator activity"/>
    <property type="evidence" value="ECO:0007669"/>
    <property type="project" value="InterPro"/>
</dbReference>
<evidence type="ECO:0000256" key="9">
    <source>
        <dbReference type="SAM" id="Coils"/>
    </source>
</evidence>
<keyword evidence="4" id="KW-0548">Nucleotidyltransferase</keyword>
<evidence type="ECO:0000256" key="10">
    <source>
        <dbReference type="SAM" id="MobiDB-lite"/>
    </source>
</evidence>
<keyword evidence="7" id="KW-0238">DNA-binding</keyword>
<evidence type="ECO:0000259" key="11">
    <source>
        <dbReference type="Pfam" id="PF04552"/>
    </source>
</evidence>
<accession>A0A2A8CY36</accession>
<comment type="caution">
    <text evidence="13">The sequence shown here is derived from an EMBL/GenBank/DDBJ whole genome shotgun (WGS) entry which is preliminary data.</text>
</comment>
<evidence type="ECO:0000256" key="3">
    <source>
        <dbReference type="ARBA" id="ARBA00022679"/>
    </source>
</evidence>
<dbReference type="Pfam" id="PF04552">
    <property type="entry name" value="Sigma54_DBD"/>
    <property type="match status" value="1"/>
</dbReference>
<dbReference type="EMBL" id="PDEQ01000004">
    <property type="protein sequence ID" value="PEN13514.1"/>
    <property type="molecule type" value="Genomic_DNA"/>
</dbReference>
<feature type="domain" description="RNA polymerase sigma factor 54 DNA-binding" evidence="11">
    <location>
        <begin position="341"/>
        <end position="498"/>
    </location>
</feature>
<gene>
    <name evidence="13" type="primary">rpoN</name>
    <name evidence="13" type="ORF">CRI94_09365</name>
</gene>
<keyword evidence="9" id="KW-0175">Coiled coil</keyword>
<protein>
    <submittedName>
        <fullName evidence="13">RNA polymerase sigma-54 factor</fullName>
    </submittedName>
</protein>
<dbReference type="Pfam" id="PF04963">
    <property type="entry name" value="Sigma54_CBD"/>
    <property type="match status" value="1"/>
</dbReference>
<evidence type="ECO:0000256" key="6">
    <source>
        <dbReference type="ARBA" id="ARBA00023082"/>
    </source>
</evidence>
<evidence type="ECO:0000313" key="13">
    <source>
        <dbReference type="EMBL" id="PEN13514.1"/>
    </source>
</evidence>
<dbReference type="GO" id="GO:0003677">
    <property type="term" value="F:DNA binding"/>
    <property type="evidence" value="ECO:0007669"/>
    <property type="project" value="UniProtKB-KW"/>
</dbReference>
<dbReference type="InterPro" id="IPR007046">
    <property type="entry name" value="RNA_pol_sigma_54_core-bd"/>
</dbReference>
<dbReference type="AlphaFoldDB" id="A0A2A8CY36"/>
<dbReference type="Pfam" id="PF00309">
    <property type="entry name" value="Sigma54_AID"/>
    <property type="match status" value="1"/>
</dbReference>
<dbReference type="GO" id="GO:0006352">
    <property type="term" value="P:DNA-templated transcription initiation"/>
    <property type="evidence" value="ECO:0007669"/>
    <property type="project" value="InterPro"/>
</dbReference>
<evidence type="ECO:0000256" key="2">
    <source>
        <dbReference type="ARBA" id="ARBA00022478"/>
    </source>
</evidence>
<dbReference type="InterPro" id="IPR000394">
    <property type="entry name" value="RNA_pol_sigma_54"/>
</dbReference>
<proteinExistence type="inferred from homology"/>
<keyword evidence="2" id="KW-0240">DNA-directed RNA polymerase</keyword>
<evidence type="ECO:0000256" key="4">
    <source>
        <dbReference type="ARBA" id="ARBA00022695"/>
    </source>
</evidence>
<dbReference type="PRINTS" id="PR00045">
    <property type="entry name" value="SIGMA54FCT"/>
</dbReference>
<dbReference type="OrthoDB" id="9814402at2"/>
<keyword evidence="8" id="KW-0804">Transcription</keyword>
<dbReference type="NCBIfam" id="TIGR02395">
    <property type="entry name" value="rpoN_sigma"/>
    <property type="match status" value="1"/>
</dbReference>
<keyword evidence="14" id="KW-1185">Reference proteome</keyword>
<feature type="region of interest" description="Disordered" evidence="10">
    <location>
        <begin position="42"/>
        <end position="115"/>
    </location>
</feature>
<keyword evidence="6" id="KW-0731">Sigma factor</keyword>
<feature type="compositionally biased region" description="Acidic residues" evidence="10">
    <location>
        <begin position="42"/>
        <end position="84"/>
    </location>
</feature>
<dbReference type="InterPro" id="IPR038709">
    <property type="entry name" value="RpoN_core-bd_sf"/>
</dbReference>
<dbReference type="Gene3D" id="1.10.10.60">
    <property type="entry name" value="Homeodomain-like"/>
    <property type="match status" value="1"/>
</dbReference>
<evidence type="ECO:0000256" key="1">
    <source>
        <dbReference type="ARBA" id="ARBA00008798"/>
    </source>
</evidence>
<dbReference type="PANTHER" id="PTHR32248">
    <property type="entry name" value="RNA POLYMERASE SIGMA-54 FACTOR"/>
    <property type="match status" value="1"/>
</dbReference>
<evidence type="ECO:0000256" key="8">
    <source>
        <dbReference type="ARBA" id="ARBA00023163"/>
    </source>
</evidence>
<dbReference type="GO" id="GO:0000428">
    <property type="term" value="C:DNA-directed RNA polymerase complex"/>
    <property type="evidence" value="ECO:0007669"/>
    <property type="project" value="UniProtKB-KW"/>
</dbReference>
<keyword evidence="5" id="KW-0805">Transcription regulation</keyword>
<name>A0A2A8CY36_9BACT</name>
<evidence type="ECO:0000256" key="5">
    <source>
        <dbReference type="ARBA" id="ARBA00023015"/>
    </source>
</evidence>
<dbReference type="Proteomes" id="UP000220102">
    <property type="component" value="Unassembled WGS sequence"/>
</dbReference>
<dbReference type="InterPro" id="IPR007634">
    <property type="entry name" value="RNA_pol_sigma_54_DNA-bd"/>
</dbReference>
<dbReference type="GO" id="GO:0016987">
    <property type="term" value="F:sigma factor activity"/>
    <property type="evidence" value="ECO:0007669"/>
    <property type="project" value="UniProtKB-KW"/>
</dbReference>
<dbReference type="GO" id="GO:0016779">
    <property type="term" value="F:nucleotidyltransferase activity"/>
    <property type="evidence" value="ECO:0007669"/>
    <property type="project" value="UniProtKB-KW"/>
</dbReference>
<evidence type="ECO:0000256" key="7">
    <source>
        <dbReference type="ARBA" id="ARBA00023125"/>
    </source>
</evidence>
<dbReference type="RefSeq" id="WP_098075436.1">
    <property type="nucleotide sequence ID" value="NZ_PDEQ01000004.1"/>
</dbReference>
<evidence type="ECO:0000259" key="12">
    <source>
        <dbReference type="Pfam" id="PF04963"/>
    </source>
</evidence>
<feature type="domain" description="RNA polymerase sigma factor 54 core-binding" evidence="12">
    <location>
        <begin position="112"/>
        <end position="305"/>
    </location>
</feature>
<sequence>MLELHQKQELQQKLSPQQIQYIKLLQLNTLDLEMRIKEELEENPLLEEGLDEEEKREEEQIDATEAEMENELETEDEDEFDVEDLLNSSDDLYGYKANPNYSEDDDDRERPMRSSTTLAEQLKNQMSFLNMSETDEMVAEQIIGSIDEDGYLRRDPESIIDDILFNQGIELEVEDVEEVLLQVQSMDPAGIAARDLQECLLLQLYRMPDDVDGRNTAIEMLEDHYKAFTMKHFGKLKKRLGVDDRELKTAFDLIQQRLDPKPGEGQFSEETNYITPDFTVRYVDGEFIITLNGRNAPDLHISRHYRKMLEKLRAQKKREKKKKKKAKASGNKKDIDKETKQFLKNKFDSARWFINSINQRRHTMTLVMDAIVQLQEDFFRYGEGNLKPMILQDIAEIIDMDISTVSRVVNGKYVQSEFGVYELKYFFSEGLETVDGDEVSNKEVKAVLQQIVDAEDKTSPYSDQKLADKLEEKGFKIARRTVSKYRKHLSIPVARLRKQIVLDEDGEQEPEQEPEGVEA</sequence>
<dbReference type="PANTHER" id="PTHR32248:SF4">
    <property type="entry name" value="RNA POLYMERASE SIGMA-54 FACTOR"/>
    <property type="match status" value="1"/>
</dbReference>
<evidence type="ECO:0000313" key="14">
    <source>
        <dbReference type="Proteomes" id="UP000220102"/>
    </source>
</evidence>
<comment type="similarity">
    <text evidence="1">Belongs to the sigma-54 factor family.</text>
</comment>
<keyword evidence="3" id="KW-0808">Transferase</keyword>
<feature type="coiled-coil region" evidence="9">
    <location>
        <begin position="302"/>
        <end position="329"/>
    </location>
</feature>
<dbReference type="PROSITE" id="PS50044">
    <property type="entry name" value="SIGMA54_3"/>
    <property type="match status" value="1"/>
</dbReference>
<reference evidence="13 14" key="1">
    <citation type="submission" date="2017-10" db="EMBL/GenBank/DDBJ databases">
        <title>Draft genome of Longibacter Salinarum.</title>
        <authorList>
            <person name="Goh K.M."/>
            <person name="Shamsir M.S."/>
            <person name="Lim S.W."/>
        </authorList>
    </citation>
    <scope>NUCLEOTIDE SEQUENCE [LARGE SCALE GENOMIC DNA]</scope>
    <source>
        <strain evidence="13 14">KCTC 52045</strain>
    </source>
</reference>
<dbReference type="PIRSF" id="PIRSF000774">
    <property type="entry name" value="RpoN"/>
    <property type="match status" value="1"/>
</dbReference>
<dbReference type="Gene3D" id="1.10.10.1330">
    <property type="entry name" value="RNA polymerase sigma-54 factor, core-binding domain"/>
    <property type="match status" value="1"/>
</dbReference>